<dbReference type="OrthoDB" id="396512at2"/>
<keyword evidence="3" id="KW-1185">Reference proteome</keyword>
<sequence>MGTTDGVTVVCIAYNHERWIEKALISVLLQDYQHKELIVVDNGSKDKSPEIIKQWVKNNSGQISVKAIYKHESEPYCQLFNEVLNQVESQFVVDLSGDDFLYGNHLSTSIANLKSVPDAGFVFSDVTVSDEDGKETSFYSQGDYKELKELTEENGMYEALIRRSYISAPSVVFNTETLKQIGGYDATLAYEDFDIQLRLTRDFQVVFSGHVGVLKRKHEDSLSASQYRRYQSRMLPSTLRVCEKIKEMNRNSNEDEALKSRVMFELKHALWSANFQSAKGFAKLAQELNVKGIEFSLYKLWARIGLDVSWLYVRLT</sequence>
<dbReference type="SUPFAM" id="SSF53448">
    <property type="entry name" value="Nucleotide-diphospho-sugar transferases"/>
    <property type="match status" value="1"/>
</dbReference>
<evidence type="ECO:0000259" key="1">
    <source>
        <dbReference type="Pfam" id="PF10111"/>
    </source>
</evidence>
<accession>A0A1I7E1S7</accession>
<reference evidence="3" key="1">
    <citation type="submission" date="2016-10" db="EMBL/GenBank/DDBJ databases">
        <authorList>
            <person name="Varghese N."/>
            <person name="Submissions S."/>
        </authorList>
    </citation>
    <scope>NUCLEOTIDE SEQUENCE [LARGE SCALE GENOMIC DNA]</scope>
    <source>
        <strain evidence="3">DSM 23445</strain>
    </source>
</reference>
<dbReference type="RefSeq" id="WP_091697824.1">
    <property type="nucleotide sequence ID" value="NZ_FPBF01000009.1"/>
</dbReference>
<dbReference type="GO" id="GO:0016740">
    <property type="term" value="F:transferase activity"/>
    <property type="evidence" value="ECO:0007669"/>
    <property type="project" value="UniProtKB-KW"/>
</dbReference>
<dbReference type="STRING" id="305507.SAMN04489724_4714"/>
<dbReference type="InterPro" id="IPR019290">
    <property type="entry name" value="GlycosylTrfase-like_prok"/>
</dbReference>
<name>A0A1I7E1S7_9BACT</name>
<dbReference type="Proteomes" id="UP000199673">
    <property type="component" value="Unassembled WGS sequence"/>
</dbReference>
<dbReference type="InterPro" id="IPR050834">
    <property type="entry name" value="Glycosyltransf_2"/>
</dbReference>
<proteinExistence type="predicted"/>
<dbReference type="Gene3D" id="3.90.550.10">
    <property type="entry name" value="Spore Coat Polysaccharide Biosynthesis Protein SpsA, Chain A"/>
    <property type="match status" value="1"/>
</dbReference>
<dbReference type="EMBL" id="FPBF01000009">
    <property type="protein sequence ID" value="SFU17865.1"/>
    <property type="molecule type" value="Genomic_DNA"/>
</dbReference>
<dbReference type="PANTHER" id="PTHR43685:SF11">
    <property type="entry name" value="GLYCOSYLTRANSFERASE TAGX-RELATED"/>
    <property type="match status" value="1"/>
</dbReference>
<dbReference type="PANTHER" id="PTHR43685">
    <property type="entry name" value="GLYCOSYLTRANSFERASE"/>
    <property type="match status" value="1"/>
</dbReference>
<dbReference type="InterPro" id="IPR029044">
    <property type="entry name" value="Nucleotide-diphossugar_trans"/>
</dbReference>
<evidence type="ECO:0000313" key="2">
    <source>
        <dbReference type="EMBL" id="SFU17865.1"/>
    </source>
</evidence>
<organism evidence="2 3">
    <name type="scientific">Algoriphagus locisalis</name>
    <dbReference type="NCBI Taxonomy" id="305507"/>
    <lineage>
        <taxon>Bacteria</taxon>
        <taxon>Pseudomonadati</taxon>
        <taxon>Bacteroidota</taxon>
        <taxon>Cytophagia</taxon>
        <taxon>Cytophagales</taxon>
        <taxon>Cyclobacteriaceae</taxon>
        <taxon>Algoriphagus</taxon>
    </lineage>
</organism>
<feature type="domain" description="Glycosyltransferase 2-like prokaryotic type" evidence="1">
    <location>
        <begin position="9"/>
        <end position="247"/>
    </location>
</feature>
<protein>
    <submittedName>
        <fullName evidence="2">Glycosyl transferase family 2</fullName>
    </submittedName>
</protein>
<keyword evidence="2" id="KW-0808">Transferase</keyword>
<dbReference type="Pfam" id="PF10111">
    <property type="entry name" value="Glyco_tranf_2_2"/>
    <property type="match status" value="1"/>
</dbReference>
<evidence type="ECO:0000313" key="3">
    <source>
        <dbReference type="Proteomes" id="UP000199673"/>
    </source>
</evidence>
<gene>
    <name evidence="2" type="ORF">SAMN04489724_4714</name>
</gene>
<dbReference type="AlphaFoldDB" id="A0A1I7E1S7"/>